<dbReference type="EMBL" id="QVQA01000052">
    <property type="protein sequence ID" value="KAF5098129.1"/>
    <property type="molecule type" value="Genomic_DNA"/>
</dbReference>
<gene>
    <name evidence="1" type="ORF">D0Z00_002146</name>
</gene>
<organism evidence="1 2">
    <name type="scientific">Geotrichum galactomycetum</name>
    <dbReference type="NCBI Taxonomy" id="27317"/>
    <lineage>
        <taxon>Eukaryota</taxon>
        <taxon>Fungi</taxon>
        <taxon>Dikarya</taxon>
        <taxon>Ascomycota</taxon>
        <taxon>Saccharomycotina</taxon>
        <taxon>Dipodascomycetes</taxon>
        <taxon>Dipodascales</taxon>
        <taxon>Dipodascaceae</taxon>
        <taxon>Geotrichum</taxon>
    </lineage>
</organism>
<comment type="caution">
    <text evidence="1">The sequence shown here is derived from an EMBL/GenBank/DDBJ whole genome shotgun (WGS) entry which is preliminary data.</text>
</comment>
<protein>
    <submittedName>
        <fullName evidence="1">Uncharacterized protein</fullName>
    </submittedName>
</protein>
<evidence type="ECO:0000313" key="1">
    <source>
        <dbReference type="EMBL" id="KAF5098129.1"/>
    </source>
</evidence>
<proteinExistence type="predicted"/>
<reference evidence="1 2" key="1">
    <citation type="journal article" date="2020" name="Front. Microbiol.">
        <title>Phenotypic and Genetic Characterization of the Cheese Ripening Yeast Geotrichum candidum.</title>
        <authorList>
            <person name="Perkins V."/>
            <person name="Vignola S."/>
            <person name="Lessard M.H."/>
            <person name="Plante P.L."/>
            <person name="Corbeil J."/>
            <person name="Dugat-Bony E."/>
            <person name="Frenette M."/>
            <person name="Labrie S."/>
        </authorList>
    </citation>
    <scope>NUCLEOTIDE SEQUENCE [LARGE SCALE GENOMIC DNA]</scope>
    <source>
        <strain evidence="1 2">LMA-1147</strain>
    </source>
</reference>
<dbReference type="Proteomes" id="UP000744676">
    <property type="component" value="Unassembled WGS sequence"/>
</dbReference>
<sequence>MSTNPPRTPPRRDYGSQMWTPGTPRYAPMDEPDMFPGISKHYQQPSNPPTNQFHKAASKNKLVSHVDSKQAAMAFPPTPEQTPFNRKRKNLDLISHTSTPPSGRILFPTPSPAKGTGRSYKHHRTIPLETHEKAEQSHSIEFAHSAKKSKVSLSDCPSTSYASPVKKSKLSLSDCPATPARRLTPYKRFTRDPFASPPEETKIDIFDDVKALKHEVNNDLAKDRRAKRKVSEIFDPSYAKFATADETKHPHDTQIDPTIPGMWYNFRGKKVFRPFAKGAAPLSDYKPRVLFGPRRDSKSLEESTIPIPKKDARKVASQPTNTFAERLRSSVSSKSPASARATTPEVDSEEDSTDCEDTGGNPHFVTATMTSSLERRVIFDKLQQGCYENDEVLALATARAEAEKAYGNNLLEIRRTHAAKKEGFARDEGVTVRNAYEGILKEMGEEGKHHVQVSERIQVMVLNPFKKWSNEHKTRVDSSSDFLRNKIKVYEQEGNEVQKIQRKYFNKCRVLDEALQAEENGEEQTEGEAKPAATTLPKLITPTETPQPVTRTDSIVTEEEKNEPVELAGVVYTQSELQELLFRLLNEVPQKDVKVPIMGTYDHVSTGADVVSWLVKNKTGNELGTAEAIGQDLVHNGFLRLIGQVGSKFLNSSQLNYQWKKIAFVRANLAKEDPKDQAFAPSFVGEYISGTINNYLNNPHPDETNLQRLKREVAEMDAKYKDAVIKYDDARCLLEESIIDHLVFMEKCEKDRLNAVKQVFLDFVAPISNALPAIQATVDKFLIYQETIKPERDLLYLVESYKTGGFSPKVPVYDNYYSTAEGWTFGVDLEFRSRGDGKRIPLIISSVLGYMDNQYPVMENDKIRLGIWSQNVSFKRIHELRKLLNNGLPVQPKNLEKFEPAVVAGVLKLYLRELPESIVPSNLYDAVKIIYTSPTAKNKDTRIHQIKGLCASLRISQIAALDALSKHFGRLIEIAQPSDQEKNQLADALAPSILRPTAQSAVTLGDKHPALLFKDLIDFGPSILTEIKRNASGARSRNASRKNSKRAAPQPVDASSSTPTAENPSEDVPLYQKTSVGVTPLSSLNAQSLKVRTPHAPVELTEASVDDDAAVSGAATETESFSPKQENNSESSTSASSETDLASAALKSTDSETAEETSAPVIA</sequence>
<keyword evidence="2" id="KW-1185">Reference proteome</keyword>
<evidence type="ECO:0000313" key="2">
    <source>
        <dbReference type="Proteomes" id="UP000744676"/>
    </source>
</evidence>
<accession>A0ACB6V4W7</accession>
<name>A0ACB6V4W7_9ASCO</name>